<accession>A0A0R3RNH1</accession>
<dbReference type="Proteomes" id="UP000050640">
    <property type="component" value="Unplaced"/>
</dbReference>
<proteinExistence type="predicted"/>
<dbReference type="WBParaSite" id="EEL_0000303101-mRNA-1">
    <property type="protein sequence ID" value="EEL_0000303101-mRNA-1"/>
    <property type="gene ID" value="EEL_0000303101"/>
</dbReference>
<evidence type="ECO:0000313" key="1">
    <source>
        <dbReference type="Proteomes" id="UP000050640"/>
    </source>
</evidence>
<dbReference type="STRING" id="1147741.A0A0R3RNH1"/>
<protein>
    <submittedName>
        <fullName evidence="2">PMD domain-containing protein</fullName>
    </submittedName>
</protein>
<keyword evidence="1" id="KW-1185">Reference proteome</keyword>
<name>A0A0R3RNH1_9BILA</name>
<evidence type="ECO:0000313" key="2">
    <source>
        <dbReference type="WBParaSite" id="EEL_0000303101-mRNA-1"/>
    </source>
</evidence>
<sequence>LIRGRRSRSYTNIHDTYTEQWLRPQPLLLHPLYSLPYEFAFFEISCCAFVGYFRRFYHLAGGHQPIVTDKHVLQYLRRPSPPLPGWTLRHYSTQSLAYARPSTVDRYKVTSRIYPMDDWTERINNCLDDIGRTARSMTRWKEIKPEQRFMLRPMIPVTLCRSGTFIDTPIRLVLISYLHENI</sequence>
<dbReference type="AlphaFoldDB" id="A0A0R3RNH1"/>
<organism evidence="1 2">
    <name type="scientific">Elaeophora elaphi</name>
    <dbReference type="NCBI Taxonomy" id="1147741"/>
    <lineage>
        <taxon>Eukaryota</taxon>
        <taxon>Metazoa</taxon>
        <taxon>Ecdysozoa</taxon>
        <taxon>Nematoda</taxon>
        <taxon>Chromadorea</taxon>
        <taxon>Rhabditida</taxon>
        <taxon>Spirurina</taxon>
        <taxon>Spiruromorpha</taxon>
        <taxon>Filarioidea</taxon>
        <taxon>Onchocercidae</taxon>
        <taxon>Elaeophora</taxon>
    </lineage>
</organism>
<reference evidence="2" key="1">
    <citation type="submission" date="2017-02" db="UniProtKB">
        <authorList>
            <consortium name="WormBaseParasite"/>
        </authorList>
    </citation>
    <scope>IDENTIFICATION</scope>
</reference>